<dbReference type="PROSITE" id="PS51257">
    <property type="entry name" value="PROKAR_LIPOPROTEIN"/>
    <property type="match status" value="1"/>
</dbReference>
<dbReference type="NCBIfam" id="TIGR01730">
    <property type="entry name" value="RND_mfp"/>
    <property type="match status" value="1"/>
</dbReference>
<accession>A0A136WEE3</accession>
<dbReference type="GO" id="GO:1990281">
    <property type="term" value="C:efflux pump complex"/>
    <property type="evidence" value="ECO:0007669"/>
    <property type="project" value="TreeGrafter"/>
</dbReference>
<organism evidence="6 7">
    <name type="scientific">Anaerotignum neopropionicum</name>
    <dbReference type="NCBI Taxonomy" id="36847"/>
    <lineage>
        <taxon>Bacteria</taxon>
        <taxon>Bacillati</taxon>
        <taxon>Bacillota</taxon>
        <taxon>Clostridia</taxon>
        <taxon>Lachnospirales</taxon>
        <taxon>Anaerotignaceae</taxon>
        <taxon>Anaerotignum</taxon>
    </lineage>
</organism>
<dbReference type="RefSeq" id="WP_066086683.1">
    <property type="nucleotide sequence ID" value="NZ_LRVM01000004.1"/>
</dbReference>
<dbReference type="Pfam" id="PF25990">
    <property type="entry name" value="Beta-barrel_YknX"/>
    <property type="match status" value="1"/>
</dbReference>
<dbReference type="PANTHER" id="PTHR30469">
    <property type="entry name" value="MULTIDRUG RESISTANCE PROTEIN MDTA"/>
    <property type="match status" value="1"/>
</dbReference>
<proteinExistence type="inferred from homology"/>
<protein>
    <submittedName>
        <fullName evidence="6">Putative multidrug resistance protein EmrK</fullName>
    </submittedName>
</protein>
<evidence type="ECO:0000256" key="3">
    <source>
        <dbReference type="SAM" id="SignalP"/>
    </source>
</evidence>
<feature type="chain" id="PRO_5007479307" evidence="3">
    <location>
        <begin position="33"/>
        <end position="299"/>
    </location>
</feature>
<keyword evidence="2" id="KW-0175">Coiled coil</keyword>
<comment type="caution">
    <text evidence="6">The sequence shown here is derived from an EMBL/GenBank/DDBJ whole genome shotgun (WGS) entry which is preliminary data.</text>
</comment>
<evidence type="ECO:0000313" key="6">
    <source>
        <dbReference type="EMBL" id="KXL52896.1"/>
    </source>
</evidence>
<dbReference type="AlphaFoldDB" id="A0A136WEE3"/>
<evidence type="ECO:0000256" key="2">
    <source>
        <dbReference type="SAM" id="Coils"/>
    </source>
</evidence>
<dbReference type="EMBL" id="LRVM01000004">
    <property type="protein sequence ID" value="KXL52896.1"/>
    <property type="molecule type" value="Genomic_DNA"/>
</dbReference>
<dbReference type="InterPro" id="IPR058625">
    <property type="entry name" value="MdtA-like_BSH"/>
</dbReference>
<dbReference type="Proteomes" id="UP000070539">
    <property type="component" value="Unassembled WGS sequence"/>
</dbReference>
<dbReference type="SUPFAM" id="SSF111369">
    <property type="entry name" value="HlyD-like secretion proteins"/>
    <property type="match status" value="1"/>
</dbReference>
<dbReference type="GO" id="GO:0015562">
    <property type="term" value="F:efflux transmembrane transporter activity"/>
    <property type="evidence" value="ECO:0007669"/>
    <property type="project" value="TreeGrafter"/>
</dbReference>
<evidence type="ECO:0000259" key="5">
    <source>
        <dbReference type="Pfam" id="PF25990"/>
    </source>
</evidence>
<keyword evidence="3" id="KW-0732">Signal</keyword>
<dbReference type="InterPro" id="IPR006143">
    <property type="entry name" value="RND_pump_MFP"/>
</dbReference>
<keyword evidence="7" id="KW-1185">Reference proteome</keyword>
<dbReference type="Gene3D" id="2.40.30.170">
    <property type="match status" value="1"/>
</dbReference>
<dbReference type="InterPro" id="IPR058636">
    <property type="entry name" value="Beta-barrel_YknX"/>
</dbReference>
<feature type="domain" description="Multidrug resistance protein MdtA-like barrel-sandwich hybrid" evidence="4">
    <location>
        <begin position="47"/>
        <end position="199"/>
    </location>
</feature>
<reference evidence="6 7" key="1">
    <citation type="submission" date="2016-01" db="EMBL/GenBank/DDBJ databases">
        <title>Genome sequence of Clostridium neopropionicum X4, DSM-3847.</title>
        <authorList>
            <person name="Poehlein A."/>
            <person name="Beck M.H."/>
            <person name="Bengelsdorf F.R."/>
            <person name="Daniel R."/>
            <person name="Duerre P."/>
        </authorList>
    </citation>
    <scope>NUCLEOTIDE SEQUENCE [LARGE SCALE GENOMIC DNA]</scope>
    <source>
        <strain evidence="6 7">DSM-3847</strain>
    </source>
</reference>
<name>A0A136WEE3_9FIRM</name>
<dbReference type="Gene3D" id="1.10.287.470">
    <property type="entry name" value="Helix hairpin bin"/>
    <property type="match status" value="1"/>
</dbReference>
<dbReference type="PANTHER" id="PTHR30469:SF15">
    <property type="entry name" value="HLYD FAMILY OF SECRETION PROTEINS"/>
    <property type="match status" value="1"/>
</dbReference>
<dbReference type="Gene3D" id="2.40.50.100">
    <property type="match status" value="1"/>
</dbReference>
<comment type="similarity">
    <text evidence="1">Belongs to the membrane fusion protein (MFP) (TC 8.A.1) family.</text>
</comment>
<dbReference type="OrthoDB" id="250565at2"/>
<evidence type="ECO:0000313" key="7">
    <source>
        <dbReference type="Proteomes" id="UP000070539"/>
    </source>
</evidence>
<evidence type="ECO:0000259" key="4">
    <source>
        <dbReference type="Pfam" id="PF25917"/>
    </source>
</evidence>
<dbReference type="STRING" id="36847.CLNEO_14370"/>
<feature type="domain" description="YknX-like beta-barrel" evidence="5">
    <location>
        <begin position="208"/>
        <end position="291"/>
    </location>
</feature>
<evidence type="ECO:0000256" key="1">
    <source>
        <dbReference type="ARBA" id="ARBA00009477"/>
    </source>
</evidence>
<feature type="signal peptide" evidence="3">
    <location>
        <begin position="1"/>
        <end position="32"/>
    </location>
</feature>
<sequence length="299" mass="32173">MLNKKKILLALLVAGCCAVSGCGINNPNTAEAAVEPNMVTGTVECKEVYIRAKIPGYLMTIPVTEGQEVAKGELLFTSDQRDILVKQTQATGTLNAAKAVKEKAEANVALLEEEYAKYQELFEMEAVAQDTMDKLTTQLTAAKLDVQAATSQYEAAQGVVAEVSLNLGQTMQYAPCNGTVTLVSSSVGELVGSGTTIITLTDYDDRWINANVDEYEVGKLQIGQTVPLTSKTYPDTVFHGTIVNVSKNPDFAIKKSTNELNDQDVVTYKVKIALSGEDNIMLYPGMLVSVNLDEVGEAQ</sequence>
<gene>
    <name evidence="6" type="primary">emrK</name>
    <name evidence="6" type="ORF">CLNEO_14370</name>
</gene>
<dbReference type="Pfam" id="PF25917">
    <property type="entry name" value="BSH_RND"/>
    <property type="match status" value="1"/>
</dbReference>
<feature type="coiled-coil region" evidence="2">
    <location>
        <begin position="94"/>
        <end position="152"/>
    </location>
</feature>